<organism evidence="2 3">
    <name type="scientific">Blastopirellula marina DSM 3645</name>
    <dbReference type="NCBI Taxonomy" id="314230"/>
    <lineage>
        <taxon>Bacteria</taxon>
        <taxon>Pseudomonadati</taxon>
        <taxon>Planctomycetota</taxon>
        <taxon>Planctomycetia</taxon>
        <taxon>Pirellulales</taxon>
        <taxon>Pirellulaceae</taxon>
        <taxon>Blastopirellula</taxon>
    </lineage>
</organism>
<dbReference type="HOGENOM" id="CLU_3408808_0_0_0"/>
<sequence length="29" mass="3217">MSKSKYRMLGSTGSKKMRSGPVQSDLSRL</sequence>
<comment type="caution">
    <text evidence="2">The sequence shown here is derived from an EMBL/GenBank/DDBJ whole genome shotgun (WGS) entry which is preliminary data.</text>
</comment>
<evidence type="ECO:0000313" key="3">
    <source>
        <dbReference type="Proteomes" id="UP000004358"/>
    </source>
</evidence>
<evidence type="ECO:0000256" key="1">
    <source>
        <dbReference type="SAM" id="MobiDB-lite"/>
    </source>
</evidence>
<accession>A3ZPP5</accession>
<reference evidence="2 3" key="1">
    <citation type="submission" date="2006-02" db="EMBL/GenBank/DDBJ databases">
        <authorList>
            <person name="Amann R."/>
            <person name="Ferriera S."/>
            <person name="Johnson J."/>
            <person name="Kravitz S."/>
            <person name="Halpern A."/>
            <person name="Remington K."/>
            <person name="Beeson K."/>
            <person name="Tran B."/>
            <person name="Rogers Y.-H."/>
            <person name="Friedman R."/>
            <person name="Venter J.C."/>
        </authorList>
    </citation>
    <scope>NUCLEOTIDE SEQUENCE [LARGE SCALE GENOMIC DNA]</scope>
    <source>
        <strain evidence="2 3">DSM 3645</strain>
    </source>
</reference>
<evidence type="ECO:0000313" key="2">
    <source>
        <dbReference type="EMBL" id="EAQ81723.1"/>
    </source>
</evidence>
<proteinExistence type="predicted"/>
<feature type="region of interest" description="Disordered" evidence="1">
    <location>
        <begin position="1"/>
        <end position="29"/>
    </location>
</feature>
<protein>
    <submittedName>
        <fullName evidence="2">Uncharacterized protein</fullName>
    </submittedName>
</protein>
<dbReference type="EMBL" id="AANZ01000004">
    <property type="protein sequence ID" value="EAQ81723.1"/>
    <property type="molecule type" value="Genomic_DNA"/>
</dbReference>
<dbReference type="AlphaFoldDB" id="A3ZPP5"/>
<gene>
    <name evidence="2" type="ORF">DSM3645_29117</name>
</gene>
<dbReference type="Proteomes" id="UP000004358">
    <property type="component" value="Unassembled WGS sequence"/>
</dbReference>
<name>A3ZPP5_9BACT</name>